<gene>
    <name evidence="2" type="ORF">ABNX05_22065</name>
</gene>
<reference evidence="2 3" key="1">
    <citation type="submission" date="2024-06" db="EMBL/GenBank/DDBJ databases">
        <title>Lysinibacillus zambalefons sp. nov., a Novel Firmicute Isolated from the Poon Bato Zambales Hyperalkaline Spring.</title>
        <authorList>
            <person name="Aja J.A."/>
            <person name="Lazaro J.E.H."/>
            <person name="Llorin L.D."/>
            <person name="Lim K.R."/>
            <person name="Teodosio J."/>
            <person name="Dalisay D.S."/>
        </authorList>
    </citation>
    <scope>NUCLEOTIDE SEQUENCE [LARGE SCALE GENOMIC DNA]</scope>
    <source>
        <strain evidence="2 3">M3</strain>
    </source>
</reference>
<evidence type="ECO:0000259" key="1">
    <source>
        <dbReference type="Pfam" id="PF12867"/>
    </source>
</evidence>
<dbReference type="SUPFAM" id="SSF109854">
    <property type="entry name" value="DinB/YfiT-like putative metalloenzymes"/>
    <property type="match status" value="1"/>
</dbReference>
<dbReference type="Gene3D" id="1.20.120.450">
    <property type="entry name" value="dinb family like domain"/>
    <property type="match status" value="1"/>
</dbReference>
<comment type="caution">
    <text evidence="2">The sequence shown here is derived from an EMBL/GenBank/DDBJ whole genome shotgun (WGS) entry which is preliminary data.</text>
</comment>
<dbReference type="EMBL" id="JBEGDG010000024">
    <property type="protein sequence ID" value="MEQ6357304.1"/>
    <property type="molecule type" value="Genomic_DNA"/>
</dbReference>
<sequence>MKSNNMAHHFQTLQEQRTYYLPCIQSLSQEQLWHREKEDKWSIGEHFYHLYLILKMLKTATKFSLLLTPFAKMRRNKPFATEIHDIYDEFKNKKGRGMRAPGILVPPSKIRFTLSSDEIEQLLVNETSAMQKLLKNMEEDIAGHIVFPDPIAHYPNLIQSIQLLAIHEKHHFRMMAEQYKRLITSGEVLRF</sequence>
<name>A0ABV1MYR0_9BACI</name>
<dbReference type="Proteomes" id="UP001478862">
    <property type="component" value="Unassembled WGS sequence"/>
</dbReference>
<dbReference type="InterPro" id="IPR024775">
    <property type="entry name" value="DinB-like"/>
</dbReference>
<accession>A0ABV1MYR0</accession>
<dbReference type="InterPro" id="IPR034660">
    <property type="entry name" value="DinB/YfiT-like"/>
</dbReference>
<evidence type="ECO:0000313" key="2">
    <source>
        <dbReference type="EMBL" id="MEQ6357304.1"/>
    </source>
</evidence>
<evidence type="ECO:0000313" key="3">
    <source>
        <dbReference type="Proteomes" id="UP001478862"/>
    </source>
</evidence>
<keyword evidence="3" id="KW-1185">Reference proteome</keyword>
<dbReference type="Pfam" id="PF12867">
    <property type="entry name" value="DinB_2"/>
    <property type="match status" value="1"/>
</dbReference>
<feature type="domain" description="DinB-like" evidence="1">
    <location>
        <begin position="13"/>
        <end position="175"/>
    </location>
</feature>
<organism evidence="2 3">
    <name type="scientific">Lysinibacillus zambalensis</name>
    <dbReference type="NCBI Taxonomy" id="3160866"/>
    <lineage>
        <taxon>Bacteria</taxon>
        <taxon>Bacillati</taxon>
        <taxon>Bacillota</taxon>
        <taxon>Bacilli</taxon>
        <taxon>Bacillales</taxon>
        <taxon>Bacillaceae</taxon>
        <taxon>Lysinibacillus</taxon>
    </lineage>
</organism>
<proteinExistence type="predicted"/>
<protein>
    <submittedName>
        <fullName evidence="2">DinB family protein</fullName>
    </submittedName>
</protein>
<dbReference type="RefSeq" id="WP_349661669.1">
    <property type="nucleotide sequence ID" value="NZ_JBEGDG010000024.1"/>
</dbReference>